<dbReference type="InterPro" id="IPR036597">
    <property type="entry name" value="Fido-like_dom_sf"/>
</dbReference>
<comment type="caution">
    <text evidence="6">The sequence shown here is derived from an EMBL/GenBank/DDBJ whole genome shotgun (WGS) entry which is preliminary data.</text>
</comment>
<name>A0A645J377_9ZZZZ</name>
<keyword evidence="2 6" id="KW-0548">Nucleotidyltransferase</keyword>
<dbReference type="EMBL" id="VSSQ01130580">
    <property type="protein sequence ID" value="MPN58175.1"/>
    <property type="molecule type" value="Genomic_DNA"/>
</dbReference>
<evidence type="ECO:0000259" key="5">
    <source>
        <dbReference type="PROSITE" id="PS51459"/>
    </source>
</evidence>
<dbReference type="GO" id="GO:0016779">
    <property type="term" value="F:nucleotidyltransferase activity"/>
    <property type="evidence" value="ECO:0007669"/>
    <property type="project" value="UniProtKB-KW"/>
</dbReference>
<dbReference type="GO" id="GO:0051302">
    <property type="term" value="P:regulation of cell division"/>
    <property type="evidence" value="ECO:0007669"/>
    <property type="project" value="TreeGrafter"/>
</dbReference>
<reference evidence="6" key="1">
    <citation type="submission" date="2019-08" db="EMBL/GenBank/DDBJ databases">
        <authorList>
            <person name="Kucharzyk K."/>
            <person name="Murdoch R.W."/>
            <person name="Higgins S."/>
            <person name="Loffler F."/>
        </authorList>
    </citation>
    <scope>NUCLEOTIDE SEQUENCE</scope>
</reference>
<evidence type="ECO:0000256" key="3">
    <source>
        <dbReference type="ARBA" id="ARBA00022741"/>
    </source>
</evidence>
<organism evidence="6">
    <name type="scientific">bioreactor metagenome</name>
    <dbReference type="NCBI Taxonomy" id="1076179"/>
    <lineage>
        <taxon>unclassified sequences</taxon>
        <taxon>metagenomes</taxon>
        <taxon>ecological metagenomes</taxon>
    </lineage>
</organism>
<protein>
    <submittedName>
        <fullName evidence="6">Adenosine monophosphate-protein transferase VbhT</fullName>
        <ecNumber evidence="6">2.7.7.-</ecNumber>
    </submittedName>
</protein>
<evidence type="ECO:0000256" key="1">
    <source>
        <dbReference type="ARBA" id="ARBA00022679"/>
    </source>
</evidence>
<dbReference type="Gene3D" id="1.10.3290.10">
    <property type="entry name" value="Fido-like domain"/>
    <property type="match status" value="1"/>
</dbReference>
<dbReference type="GO" id="GO:0005524">
    <property type="term" value="F:ATP binding"/>
    <property type="evidence" value="ECO:0007669"/>
    <property type="project" value="UniProtKB-KW"/>
</dbReference>
<evidence type="ECO:0000256" key="4">
    <source>
        <dbReference type="ARBA" id="ARBA00022840"/>
    </source>
</evidence>
<dbReference type="AlphaFoldDB" id="A0A645J377"/>
<dbReference type="PANTHER" id="PTHR39560">
    <property type="entry name" value="PROTEIN ADENYLYLTRANSFERASE FIC-RELATED"/>
    <property type="match status" value="1"/>
</dbReference>
<dbReference type="EC" id="2.7.7.-" evidence="6"/>
<gene>
    <name evidence="6" type="primary">vbhT_3</name>
    <name evidence="6" type="ORF">SDC9_205876</name>
</gene>
<dbReference type="SUPFAM" id="SSF140931">
    <property type="entry name" value="Fic-like"/>
    <property type="match status" value="1"/>
</dbReference>
<dbReference type="InterPro" id="IPR003812">
    <property type="entry name" value="Fido"/>
</dbReference>
<sequence>MAELNYIHPFREGNGRATREFMRLLFLRNGYKVDWSAVPVDNLLQAMVDSIYETAQLEDVLDNCLQKADE</sequence>
<accession>A0A645J377</accession>
<dbReference type="Pfam" id="PF02661">
    <property type="entry name" value="Fic"/>
    <property type="match status" value="1"/>
</dbReference>
<dbReference type="PANTHER" id="PTHR39560:SF1">
    <property type="entry name" value="PROTEIN ADENYLYLTRANSFERASE FIC-RELATED"/>
    <property type="match status" value="1"/>
</dbReference>
<dbReference type="PROSITE" id="PS51459">
    <property type="entry name" value="FIDO"/>
    <property type="match status" value="1"/>
</dbReference>
<proteinExistence type="predicted"/>
<evidence type="ECO:0000256" key="2">
    <source>
        <dbReference type="ARBA" id="ARBA00022695"/>
    </source>
</evidence>
<keyword evidence="1 6" id="KW-0808">Transferase</keyword>
<feature type="domain" description="Fido" evidence="5">
    <location>
        <begin position="1"/>
        <end position="63"/>
    </location>
</feature>
<evidence type="ECO:0000313" key="6">
    <source>
        <dbReference type="EMBL" id="MPN58175.1"/>
    </source>
</evidence>
<keyword evidence="3" id="KW-0547">Nucleotide-binding</keyword>
<keyword evidence="4" id="KW-0067">ATP-binding</keyword>